<dbReference type="Proteomes" id="UP000515743">
    <property type="component" value="Chromosome"/>
</dbReference>
<feature type="chain" id="PRO_5029080132" description="Arginine biosynthesis bifunctional protein ArgJ beta chain" evidence="6">
    <location>
        <begin position="187"/>
        <end position="392"/>
    </location>
</feature>
<feature type="active site" description="Nucleophile" evidence="6">
    <location>
        <position position="187"/>
    </location>
</feature>
<sequence>MAGNTGVTAPAGFSAAGIAAGLKKSGKKDLALVVNTGPEAIAAGVFTRNKVHSAAVTVSRAAVADRETGVRAVIINSGNANACTGAQGFADAQAMQAQTAHALHLPPAAVAVCSTGLIGEPLDMGTVVAGIESIVPQLDTTTKSGEDAATGILTTDTCMKQAVYHGAGWTIGAMAKGVGMMAPSLATMLAVITTDAQVDAALLHDALAGVSNTTFNTVDIDGTTSTNDSVIAMANGASGTQPSAEEFTAALHAVCADLAQQLQGDAEGVTKVVDITVTGAATDEQALEAARAVGRDNLFKCAMFGSDPNWGRVLAAVGMAPVDMDPGNIAVWFNGHQVCAHTTGVPGAREADLSGAHIAVTIDLGAGGSGHATVHTTDLSFNYVEINSAYAT</sequence>
<dbReference type="AlphaFoldDB" id="A0A7G7CSS5"/>
<name>A0A7G7CSS5_9CORY</name>
<feature type="site" description="Involved in the stabilization of negative charge on the oxyanion by the formation of the oxyanion hole" evidence="6">
    <location>
        <position position="115"/>
    </location>
</feature>
<comment type="catalytic activity">
    <reaction evidence="6">
        <text>N(2)-acetyl-L-ornithine + L-glutamate = N-acetyl-L-glutamate + L-ornithine</text>
        <dbReference type="Rhea" id="RHEA:15349"/>
        <dbReference type="ChEBI" id="CHEBI:29985"/>
        <dbReference type="ChEBI" id="CHEBI:44337"/>
        <dbReference type="ChEBI" id="CHEBI:46911"/>
        <dbReference type="ChEBI" id="CHEBI:57805"/>
        <dbReference type="EC" id="2.3.1.35"/>
    </reaction>
</comment>
<reference evidence="7 8" key="1">
    <citation type="submission" date="2020-07" db="EMBL/GenBank/DDBJ databases">
        <title>Complete genome and description of Corynebacterium incognita strain Marseille-Q3630 sp. nov.</title>
        <authorList>
            <person name="Boxberger M."/>
        </authorList>
    </citation>
    <scope>NUCLEOTIDE SEQUENCE [LARGE SCALE GENOMIC DNA]</scope>
    <source>
        <strain evidence="7 8">Marseille-Q3630</strain>
    </source>
</reference>
<dbReference type="CDD" id="cd02152">
    <property type="entry name" value="OAT"/>
    <property type="match status" value="1"/>
</dbReference>
<feature type="chain" id="PRO_5029080131" description="Arginine biosynthesis bifunctional protein ArgJ alpha chain" evidence="6">
    <location>
        <begin position="1"/>
        <end position="186"/>
    </location>
</feature>
<evidence type="ECO:0000313" key="7">
    <source>
        <dbReference type="EMBL" id="QNE90641.1"/>
    </source>
</evidence>
<feature type="binding site" evidence="6">
    <location>
        <position position="392"/>
    </location>
    <ligand>
        <name>substrate</name>
    </ligand>
</feature>
<protein>
    <recommendedName>
        <fullName evidence="6">Arginine biosynthesis bifunctional protein ArgJ</fullName>
    </recommendedName>
    <domain>
        <recommendedName>
            <fullName evidence="6">Glutamate N-acetyltransferase</fullName>
            <ecNumber evidence="6">2.3.1.35</ecNumber>
        </recommendedName>
        <alternativeName>
            <fullName evidence="6">Ornithine acetyltransferase</fullName>
            <shortName evidence="6">OATase</shortName>
        </alternativeName>
        <alternativeName>
            <fullName evidence="6">Ornithine transacetylase</fullName>
        </alternativeName>
    </domain>
    <domain>
        <recommendedName>
            <fullName evidence="6">Amino-acid acetyltransferase</fullName>
            <ecNumber evidence="6">2.3.1.1</ecNumber>
        </recommendedName>
        <alternativeName>
            <fullName evidence="6">N-acetylglutamate synthase</fullName>
            <shortName evidence="6">AGSase</shortName>
        </alternativeName>
    </domain>
    <component>
        <recommendedName>
            <fullName evidence="6">Arginine biosynthesis bifunctional protein ArgJ alpha chain</fullName>
        </recommendedName>
    </component>
    <component>
        <recommendedName>
            <fullName evidence="6">Arginine biosynthesis bifunctional protein ArgJ beta chain</fullName>
        </recommendedName>
    </component>
</protein>
<dbReference type="InterPro" id="IPR016117">
    <property type="entry name" value="ArgJ-like_dom_sf"/>
</dbReference>
<keyword evidence="3 6" id="KW-0808">Transferase</keyword>
<comment type="pathway">
    <text evidence="6">Amino-acid biosynthesis; L-arginine biosynthesis; L-ornithine and N-acetyl-L-glutamate from L-glutamate and N(2)-acetyl-L-ornithine (cyclic): step 1/1.</text>
</comment>
<comment type="similarity">
    <text evidence="1 6">Belongs to the ArgJ family.</text>
</comment>
<dbReference type="NCBIfam" id="NF003802">
    <property type="entry name" value="PRK05388.1"/>
    <property type="match status" value="1"/>
</dbReference>
<dbReference type="UniPathway" id="UPA00068">
    <property type="reaction ID" value="UER00106"/>
</dbReference>
<evidence type="ECO:0000256" key="5">
    <source>
        <dbReference type="ARBA" id="ARBA00023315"/>
    </source>
</evidence>
<proteinExistence type="inferred from homology"/>
<comment type="subunit">
    <text evidence="2 6">Heterotetramer of two alpha and two beta chains.</text>
</comment>
<dbReference type="GO" id="GO:0004358">
    <property type="term" value="F:L-glutamate N-acetyltransferase activity, acting on acetyl-L-ornithine as donor"/>
    <property type="evidence" value="ECO:0007669"/>
    <property type="project" value="UniProtKB-UniRule"/>
</dbReference>
<dbReference type="RefSeq" id="WP_185177014.1">
    <property type="nucleotide sequence ID" value="NZ_CP059404.1"/>
</dbReference>
<feature type="binding site" evidence="6">
    <location>
        <position position="176"/>
    </location>
    <ligand>
        <name>substrate</name>
    </ligand>
</feature>
<dbReference type="GO" id="GO:0004042">
    <property type="term" value="F:L-glutamate N-acetyltransferase activity"/>
    <property type="evidence" value="ECO:0007669"/>
    <property type="project" value="UniProtKB-UniRule"/>
</dbReference>
<keyword evidence="8" id="KW-1185">Reference proteome</keyword>
<keyword evidence="4 6" id="KW-0068">Autocatalytic cleavage</keyword>
<feature type="site" description="Cleavage; by autolysis" evidence="6">
    <location>
        <begin position="186"/>
        <end position="187"/>
    </location>
</feature>
<accession>A0A7G7CSS5</accession>
<evidence type="ECO:0000256" key="1">
    <source>
        <dbReference type="ARBA" id="ARBA00006774"/>
    </source>
</evidence>
<keyword evidence="6" id="KW-0511">Multifunctional enzyme</keyword>
<evidence type="ECO:0000256" key="3">
    <source>
        <dbReference type="ARBA" id="ARBA00022679"/>
    </source>
</evidence>
<dbReference type="EC" id="2.3.1.1" evidence="6"/>
<dbReference type="NCBIfam" id="TIGR00120">
    <property type="entry name" value="ArgJ"/>
    <property type="match status" value="1"/>
</dbReference>
<feature type="binding site" evidence="6">
    <location>
        <position position="267"/>
    </location>
    <ligand>
        <name>substrate</name>
    </ligand>
</feature>
<keyword evidence="5 6" id="KW-0012">Acyltransferase</keyword>
<dbReference type="GO" id="GO:0006526">
    <property type="term" value="P:L-arginine biosynthetic process"/>
    <property type="evidence" value="ECO:0007669"/>
    <property type="project" value="UniProtKB-UniRule"/>
</dbReference>
<dbReference type="KEGG" id="cik:H0194_10850"/>
<evidence type="ECO:0000313" key="8">
    <source>
        <dbReference type="Proteomes" id="UP000515743"/>
    </source>
</evidence>
<dbReference type="GO" id="GO:0005737">
    <property type="term" value="C:cytoplasm"/>
    <property type="evidence" value="ECO:0007669"/>
    <property type="project" value="UniProtKB-SubCell"/>
</dbReference>
<keyword evidence="6" id="KW-0028">Amino-acid biosynthesis</keyword>
<evidence type="ECO:0000256" key="2">
    <source>
        <dbReference type="ARBA" id="ARBA00011475"/>
    </source>
</evidence>
<keyword evidence="6" id="KW-0055">Arginine biosynthesis</keyword>
<feature type="binding site" evidence="6">
    <location>
        <position position="154"/>
    </location>
    <ligand>
        <name>substrate</name>
    </ligand>
</feature>
<dbReference type="EMBL" id="CP059404">
    <property type="protein sequence ID" value="QNE90641.1"/>
    <property type="molecule type" value="Genomic_DNA"/>
</dbReference>
<dbReference type="GO" id="GO:0006592">
    <property type="term" value="P:ornithine biosynthetic process"/>
    <property type="evidence" value="ECO:0007669"/>
    <property type="project" value="TreeGrafter"/>
</dbReference>
<dbReference type="InterPro" id="IPR002813">
    <property type="entry name" value="Arg_biosynth_ArgJ"/>
</dbReference>
<dbReference type="HAMAP" id="MF_01106">
    <property type="entry name" value="ArgJ"/>
    <property type="match status" value="1"/>
</dbReference>
<dbReference type="InterPro" id="IPR042195">
    <property type="entry name" value="ArgJ_beta_C"/>
</dbReference>
<dbReference type="Gene3D" id="3.10.20.340">
    <property type="entry name" value="ArgJ beta chain, C-terminal domain"/>
    <property type="match status" value="1"/>
</dbReference>
<dbReference type="PANTHER" id="PTHR23100">
    <property type="entry name" value="ARGININE BIOSYNTHESIS BIFUNCTIONAL PROTEIN ARGJ"/>
    <property type="match status" value="1"/>
</dbReference>
<keyword evidence="6" id="KW-0963">Cytoplasm</keyword>
<dbReference type="SUPFAM" id="SSF56266">
    <property type="entry name" value="DmpA/ArgJ-like"/>
    <property type="match status" value="1"/>
</dbReference>
<dbReference type="PANTHER" id="PTHR23100:SF0">
    <property type="entry name" value="ARGININE BIOSYNTHESIS BIFUNCTIONAL PROTEIN ARGJ, MITOCHONDRIAL"/>
    <property type="match status" value="1"/>
</dbReference>
<gene>
    <name evidence="6 7" type="primary">argJ</name>
    <name evidence="7" type="ORF">H0194_10850</name>
</gene>
<comment type="pathway">
    <text evidence="6">Amino-acid biosynthesis; L-arginine biosynthesis; N(2)-acetyl-L-ornithine from L-glutamate: step 1/4.</text>
</comment>
<organism evidence="7 8">
    <name type="scientific">Corynebacterium incognita</name>
    <dbReference type="NCBI Taxonomy" id="2754725"/>
    <lineage>
        <taxon>Bacteria</taxon>
        <taxon>Bacillati</taxon>
        <taxon>Actinomycetota</taxon>
        <taxon>Actinomycetes</taxon>
        <taxon>Mycobacteriales</taxon>
        <taxon>Corynebacteriaceae</taxon>
        <taxon>Corynebacterium</taxon>
    </lineage>
</organism>
<comment type="subcellular location">
    <subcellularLocation>
        <location evidence="6">Cytoplasm</location>
    </subcellularLocation>
</comment>
<comment type="catalytic activity">
    <reaction evidence="6">
        <text>L-glutamate + acetyl-CoA = N-acetyl-L-glutamate + CoA + H(+)</text>
        <dbReference type="Rhea" id="RHEA:24292"/>
        <dbReference type="ChEBI" id="CHEBI:15378"/>
        <dbReference type="ChEBI" id="CHEBI:29985"/>
        <dbReference type="ChEBI" id="CHEBI:44337"/>
        <dbReference type="ChEBI" id="CHEBI:57287"/>
        <dbReference type="ChEBI" id="CHEBI:57288"/>
        <dbReference type="EC" id="2.3.1.1"/>
    </reaction>
</comment>
<feature type="binding site" evidence="6">
    <location>
        <position position="387"/>
    </location>
    <ligand>
        <name>substrate</name>
    </ligand>
</feature>
<dbReference type="Gene3D" id="3.60.70.12">
    <property type="entry name" value="L-amino peptidase D-ALA esterase/amidase"/>
    <property type="match status" value="1"/>
</dbReference>
<dbReference type="EC" id="2.3.1.35" evidence="6"/>
<comment type="function">
    <text evidence="6">Catalyzes two activities which are involved in the cyclic version of arginine biosynthesis: the synthesis of N-acetylglutamate from glutamate and acetyl-CoA as the acetyl donor, and of ornithine by transacetylation between N(2)-acetylornithine and glutamate.</text>
</comment>
<evidence type="ECO:0000256" key="6">
    <source>
        <dbReference type="HAMAP-Rule" id="MF_01106"/>
    </source>
</evidence>
<feature type="binding site" evidence="6">
    <location>
        <position position="187"/>
    </location>
    <ligand>
        <name>substrate</name>
    </ligand>
</feature>
<feature type="site" description="Involved in the stabilization of negative charge on the oxyanion by the formation of the oxyanion hole" evidence="6">
    <location>
        <position position="116"/>
    </location>
</feature>
<dbReference type="Pfam" id="PF01960">
    <property type="entry name" value="ArgJ"/>
    <property type="match status" value="1"/>
</dbReference>
<evidence type="ECO:0000256" key="4">
    <source>
        <dbReference type="ARBA" id="ARBA00022813"/>
    </source>
</evidence>